<dbReference type="KEGG" id="csy:CENSYa_1562"/>
<dbReference type="Proteomes" id="UP000000758">
    <property type="component" value="Chromosome"/>
</dbReference>
<protein>
    <submittedName>
        <fullName evidence="2">Uncharacterized protein</fullName>
    </submittedName>
</protein>
<dbReference type="HOGENOM" id="CLU_795972_0_0_2"/>
<dbReference type="AlphaFoldDB" id="A0RXW5"/>
<evidence type="ECO:0000256" key="1">
    <source>
        <dbReference type="SAM" id="Phobius"/>
    </source>
</evidence>
<organism evidence="2 3">
    <name type="scientific">Cenarchaeum symbiosum (strain A)</name>
    <dbReference type="NCBI Taxonomy" id="414004"/>
    <lineage>
        <taxon>Archaea</taxon>
        <taxon>Nitrososphaerota</taxon>
        <taxon>Candidatus Cenarchaeales</taxon>
        <taxon>Candidatus Cenarchaeaceae</taxon>
        <taxon>Candidatus Cenarchaeum</taxon>
    </lineage>
</organism>
<keyword evidence="1" id="KW-0812">Transmembrane</keyword>
<dbReference type="EMBL" id="DP000238">
    <property type="protein sequence ID" value="ABK78182.1"/>
    <property type="molecule type" value="Genomic_DNA"/>
</dbReference>
<dbReference type="STRING" id="414004.CENSYa_1562"/>
<proteinExistence type="predicted"/>
<gene>
    <name evidence="2" type="ordered locus">CENSYa_1562</name>
</gene>
<keyword evidence="1" id="KW-0472">Membrane</keyword>
<accession>A0RXW5</accession>
<dbReference type="EnsemblBacteria" id="ABK78182">
    <property type="protein sequence ID" value="ABK78182"/>
    <property type="gene ID" value="CENSYa_1562"/>
</dbReference>
<sequence length="352" mass="38270">MYGRIPYTRPSRRCDPACRIHGCTQGQSCIPAFRRRWFIDFIRLRLSMAKPRGYKKAVPGDPTTGGPGDLRVWGLTGKESAAELRDKLMGTLDSMLADPPLMYRATSCKPGGFEHILAGFAEEVMNDQSRPIFRGGPERMELRHLLLIILLYLRGASVLGVLAVLFGVKPGDASAYLDYAMNACQRSVLTPEKFAARLMGMISDGRYDDLERAAPGLRLHVGRMEIPYRETGGRAGDLGFAAAHDAIIVCTSGALVVAMAGISPGRSPLEALAGYMSGEGSYLGKLVRPLPDGRRWTLIPDESFLGDLGSPDGGYERAYKAGDAFDLSNGMINSHMEWAVAAGEVEWPPGSR</sequence>
<keyword evidence="3" id="KW-1185">Reference proteome</keyword>
<evidence type="ECO:0000313" key="2">
    <source>
        <dbReference type="EMBL" id="ABK78182.1"/>
    </source>
</evidence>
<evidence type="ECO:0000313" key="3">
    <source>
        <dbReference type="Proteomes" id="UP000000758"/>
    </source>
</evidence>
<feature type="transmembrane region" description="Helical" evidence="1">
    <location>
        <begin position="145"/>
        <end position="168"/>
    </location>
</feature>
<name>A0RXW5_CENSY</name>
<keyword evidence="1" id="KW-1133">Transmembrane helix</keyword>
<reference evidence="2 3" key="1">
    <citation type="journal article" date="2006" name="Proc. Natl. Acad. Sci. U.S.A.">
        <title>Genomic analysis of the uncultivated marine crenarchaeote Cenarchaeum symbiosum.</title>
        <authorList>
            <person name="Hallam S.J."/>
            <person name="Konstantinidis K.T."/>
            <person name="Putnam N."/>
            <person name="Schleper C."/>
            <person name="Watanabe Y."/>
            <person name="Sugahara J."/>
            <person name="Preston C."/>
            <person name="de la Torre J."/>
            <person name="Richardson P.M."/>
            <person name="DeLong E.F."/>
        </authorList>
    </citation>
    <scope>NUCLEOTIDE SEQUENCE [LARGE SCALE GENOMIC DNA]</scope>
    <source>
        <strain evidence="3">A</strain>
    </source>
</reference>